<dbReference type="EMBL" id="AJWJ01000055">
    <property type="protein sequence ID" value="KAF2076603.1"/>
    <property type="molecule type" value="Genomic_DNA"/>
</dbReference>
<dbReference type="Gene3D" id="3.40.50.150">
    <property type="entry name" value="Vaccinia Virus protein VP39"/>
    <property type="match status" value="1"/>
</dbReference>
<dbReference type="InterPro" id="IPR029063">
    <property type="entry name" value="SAM-dependent_MTases_sf"/>
</dbReference>
<dbReference type="GO" id="GO:0106370">
    <property type="term" value="F:protein-L-histidine N-pros-methyltransferase activity"/>
    <property type="evidence" value="ECO:0007669"/>
    <property type="project" value="InterPro"/>
</dbReference>
<evidence type="ECO:0008006" key="4">
    <source>
        <dbReference type="Google" id="ProtNLM"/>
    </source>
</evidence>
<reference evidence="2" key="1">
    <citation type="submission" date="2020-01" db="EMBL/GenBank/DDBJ databases">
        <title>Development of genomics and gene disruption for Polysphondylium violaceum indicates a role for the polyketide synthase stlB in stalk morphogenesis.</title>
        <authorList>
            <person name="Narita B."/>
            <person name="Kawabe Y."/>
            <person name="Kin K."/>
            <person name="Saito T."/>
            <person name="Gibbs R."/>
            <person name="Kuspa A."/>
            <person name="Muzny D."/>
            <person name="Queller D."/>
            <person name="Richards S."/>
            <person name="Strassman J."/>
            <person name="Sucgang R."/>
            <person name="Worley K."/>
            <person name="Schaap P."/>
        </authorList>
    </citation>
    <scope>NUCLEOTIDE SEQUENCE</scope>
    <source>
        <strain evidence="2">QSvi11</strain>
    </source>
</reference>
<evidence type="ECO:0000256" key="1">
    <source>
        <dbReference type="SAM" id="MobiDB-lite"/>
    </source>
</evidence>
<gene>
    <name evidence="2" type="ORF">CYY_002089</name>
</gene>
<dbReference type="AlphaFoldDB" id="A0A8J4V381"/>
<keyword evidence="3" id="KW-1185">Reference proteome</keyword>
<evidence type="ECO:0000313" key="3">
    <source>
        <dbReference type="Proteomes" id="UP000695562"/>
    </source>
</evidence>
<feature type="region of interest" description="Disordered" evidence="1">
    <location>
        <begin position="318"/>
        <end position="341"/>
    </location>
</feature>
<evidence type="ECO:0000313" key="2">
    <source>
        <dbReference type="EMBL" id="KAF2076603.1"/>
    </source>
</evidence>
<protein>
    <recommendedName>
        <fullName evidence="4">DREV methyltransferase</fullName>
    </recommendedName>
</protein>
<comment type="caution">
    <text evidence="2">The sequence shown here is derived from an EMBL/GenBank/DDBJ whole genome shotgun (WGS) entry which is preliminary data.</text>
</comment>
<dbReference type="PANTHER" id="PTHR12890:SF0">
    <property type="entry name" value="PROTEIN-L-HISTIDINE N-PROS-METHYLTRANSFERASE"/>
    <property type="match status" value="1"/>
</dbReference>
<dbReference type="Pfam" id="PF05219">
    <property type="entry name" value="DREV"/>
    <property type="match status" value="1"/>
</dbReference>
<dbReference type="InterPro" id="IPR007884">
    <property type="entry name" value="METL9"/>
</dbReference>
<dbReference type="CDD" id="cd02440">
    <property type="entry name" value="AdoMet_MTases"/>
    <property type="match status" value="1"/>
</dbReference>
<name>A0A8J4V381_9MYCE</name>
<dbReference type="PANTHER" id="PTHR12890">
    <property type="entry name" value="DREV PROTEIN"/>
    <property type="match status" value="1"/>
</dbReference>
<proteinExistence type="predicted"/>
<dbReference type="SUPFAM" id="SSF53335">
    <property type="entry name" value="S-adenosyl-L-methionine-dependent methyltransferases"/>
    <property type="match status" value="1"/>
</dbReference>
<organism evidence="2 3">
    <name type="scientific">Polysphondylium violaceum</name>
    <dbReference type="NCBI Taxonomy" id="133409"/>
    <lineage>
        <taxon>Eukaryota</taxon>
        <taxon>Amoebozoa</taxon>
        <taxon>Evosea</taxon>
        <taxon>Eumycetozoa</taxon>
        <taxon>Dictyostelia</taxon>
        <taxon>Dictyosteliales</taxon>
        <taxon>Dictyosteliaceae</taxon>
        <taxon>Polysphondylium</taxon>
    </lineage>
</organism>
<sequence length="354" mass="40856">MKTWKNVALELMKDEQAREDYHSNSHDLENNPLYIKKKKQYSKYYSLLFKQYGYLSNFYVPLEFDKPTMDFLIDTPRWNTVTNAMNWVMSWVYTKTDIMGYLDMGKMFILSTNQYRKLLFNQNNSNSNNSSNSSNVILKSLLDVGSGCGTTTLQLAPLFENILATEASRGMVYSLKRKGINSIYCTDLKESIEIKDKQFTVVSCLNVLDRCEKPLTLLKDMKNFIEPNGKLILAVVYPFNPYVEFGGIENEPLEDLNINNKTCEEFINSFYQIFQSIGYHLNCFTKAPYISEGDGTYQNYVLTDIVFILTPIDTQSVDNNSNTTTSSNNNSNNNDNLSQQDWDLMQHNNKSFVK</sequence>
<dbReference type="OrthoDB" id="199041at2759"/>
<accession>A0A8J4V381</accession>
<dbReference type="Proteomes" id="UP000695562">
    <property type="component" value="Unassembled WGS sequence"/>
</dbReference>